<dbReference type="PANTHER" id="PTHR22949">
    <property type="entry name" value="WHITE COLLAR 2 PROTEIN WC2"/>
    <property type="match status" value="1"/>
</dbReference>
<evidence type="ECO:0000313" key="2">
    <source>
        <dbReference type="EMBL" id="PGH31735.1"/>
    </source>
</evidence>
<proteinExistence type="predicted"/>
<keyword evidence="3" id="KW-1185">Reference proteome</keyword>
<dbReference type="VEuPathDB" id="FungiDB:EMCG_01062"/>
<dbReference type="EMBL" id="PDND01000116">
    <property type="protein sequence ID" value="PGH31735.1"/>
    <property type="molecule type" value="Genomic_DNA"/>
</dbReference>
<gene>
    <name evidence="2" type="ORF">GX50_05458</name>
</gene>
<feature type="region of interest" description="Disordered" evidence="1">
    <location>
        <begin position="1"/>
        <end position="60"/>
    </location>
</feature>
<sequence length="277" mass="30318">MFHGYPTYPNPASNTQTAPSMPPPLREAGLDHLGRHSTVATSHSRAESDDRSPDNAALFGDLPEGRRRKFILVEDPQRGCRVRVKVMLDQVDMKEIPDSYRKSNSVFPRTYFPVQSPFGRSSRGGRFIGDVGGDHEESHDDAGATVGRTLVPVPTLDGEANLAVPKIARGKRDKEVLLNDLGYRMSWGQSRVFAGRTLFLQRALDAYRNKMRSTMITAGQELTSVAPHFETRVGKRKWLERSKRSRAAGAASGGRSGPGTPAVATSSSARNAEEVEG</sequence>
<evidence type="ECO:0000313" key="3">
    <source>
        <dbReference type="Proteomes" id="UP000226031"/>
    </source>
</evidence>
<reference evidence="2 3" key="1">
    <citation type="submission" date="2017-10" db="EMBL/GenBank/DDBJ databases">
        <title>Comparative genomics in systemic dimorphic fungi from Ajellomycetaceae.</title>
        <authorList>
            <person name="Munoz J.F."/>
            <person name="Mcewen J.G."/>
            <person name="Clay O.K."/>
            <person name="Cuomo C.A."/>
        </authorList>
    </citation>
    <scope>NUCLEOTIDE SEQUENCE [LARGE SCALE GENOMIC DNA]</scope>
    <source>
        <strain evidence="2 3">UAMH4076</strain>
    </source>
</reference>
<feature type="region of interest" description="Disordered" evidence="1">
    <location>
        <begin position="239"/>
        <end position="277"/>
    </location>
</feature>
<dbReference type="STRING" id="73230.A0A2B7ZDS2"/>
<dbReference type="Proteomes" id="UP000226031">
    <property type="component" value="Unassembled WGS sequence"/>
</dbReference>
<dbReference type="AlphaFoldDB" id="A0A2B7ZDS2"/>
<evidence type="ECO:0000256" key="1">
    <source>
        <dbReference type="SAM" id="MobiDB-lite"/>
    </source>
</evidence>
<accession>A0A2B7ZDS2</accession>
<organism evidence="2 3">
    <name type="scientific">[Emmonsia] crescens</name>
    <dbReference type="NCBI Taxonomy" id="73230"/>
    <lineage>
        <taxon>Eukaryota</taxon>
        <taxon>Fungi</taxon>
        <taxon>Dikarya</taxon>
        <taxon>Ascomycota</taxon>
        <taxon>Pezizomycotina</taxon>
        <taxon>Eurotiomycetes</taxon>
        <taxon>Eurotiomycetidae</taxon>
        <taxon>Onygenales</taxon>
        <taxon>Ajellomycetaceae</taxon>
        <taxon>Emergomyces</taxon>
    </lineage>
</organism>
<feature type="compositionally biased region" description="Basic and acidic residues" evidence="1">
    <location>
        <begin position="44"/>
        <end position="53"/>
    </location>
</feature>
<dbReference type="PANTHER" id="PTHR22949:SF0">
    <property type="entry name" value="RE27538P"/>
    <property type="match status" value="1"/>
</dbReference>
<comment type="caution">
    <text evidence="2">The sequence shown here is derived from an EMBL/GenBank/DDBJ whole genome shotgun (WGS) entry which is preliminary data.</text>
</comment>
<feature type="compositionally biased region" description="Polar residues" evidence="1">
    <location>
        <begin position="10"/>
        <end position="19"/>
    </location>
</feature>
<name>A0A2B7ZDS2_9EURO</name>
<protein>
    <submittedName>
        <fullName evidence="2">Uncharacterized protein</fullName>
    </submittedName>
</protein>